<evidence type="ECO:0000313" key="2">
    <source>
        <dbReference type="EMBL" id="MDB7082265.1"/>
    </source>
</evidence>
<protein>
    <submittedName>
        <fullName evidence="3">Uncharacterized protein</fullName>
    </submittedName>
</protein>
<dbReference type="AlphaFoldDB" id="A0A3E3EGD2"/>
<reference evidence="3 4" key="1">
    <citation type="submission" date="2018-08" db="EMBL/GenBank/DDBJ databases">
        <title>A genome reference for cultivated species of the human gut microbiota.</title>
        <authorList>
            <person name="Zou Y."/>
            <person name="Xue W."/>
            <person name="Luo G."/>
        </authorList>
    </citation>
    <scope>NUCLEOTIDE SEQUENCE [LARGE SCALE GENOMIC DNA]</scope>
    <source>
        <strain evidence="3 4">OM06-4</strain>
    </source>
</reference>
<feature type="transmembrane region" description="Helical" evidence="1">
    <location>
        <begin position="47"/>
        <end position="77"/>
    </location>
</feature>
<comment type="caution">
    <text evidence="3">The sequence shown here is derived from an EMBL/GenBank/DDBJ whole genome shotgun (WGS) entry which is preliminary data.</text>
</comment>
<keyword evidence="1" id="KW-1133">Transmembrane helix</keyword>
<proteinExistence type="predicted"/>
<accession>A0A3E3EGD2</accession>
<gene>
    <name evidence="3" type="ORF">DXB93_04050</name>
    <name evidence="2" type="ORF">PM738_00500</name>
</gene>
<keyword evidence="1" id="KW-0812">Transmembrane</keyword>
<keyword evidence="1" id="KW-0472">Membrane</keyword>
<sequence>MFYLFNLFLGFIFVYLDFNNIDSCLIKYLTIFNNFLYLLVKSVNKTALLASLFTCIADYFLLFTNNQLAGVLCFIIVQSNYMKLLDQYTFFPFVAILLWPVNPLIALASNYALLSLHNLYYSFKSRYQSKHQYYLFIAIFLLLCCDFFVALTNINLPVPAVFRILIWILYLPSQLFFSASQIISEK</sequence>
<dbReference type="EMBL" id="JAQLKE010000001">
    <property type="protein sequence ID" value="MDB7082265.1"/>
    <property type="molecule type" value="Genomic_DNA"/>
</dbReference>
<name>A0A3E3EGD2_9FIRM</name>
<dbReference type="EMBL" id="QUSL01000004">
    <property type="protein sequence ID" value="RGD86692.1"/>
    <property type="molecule type" value="Genomic_DNA"/>
</dbReference>
<dbReference type="Proteomes" id="UP001211987">
    <property type="component" value="Unassembled WGS sequence"/>
</dbReference>
<feature type="transmembrane region" description="Helical" evidence="1">
    <location>
        <begin position="89"/>
        <end position="113"/>
    </location>
</feature>
<organism evidence="3 4">
    <name type="scientific">Thomasclavelia ramosa</name>
    <dbReference type="NCBI Taxonomy" id="1547"/>
    <lineage>
        <taxon>Bacteria</taxon>
        <taxon>Bacillati</taxon>
        <taxon>Bacillota</taxon>
        <taxon>Erysipelotrichia</taxon>
        <taxon>Erysipelotrichales</taxon>
        <taxon>Coprobacillaceae</taxon>
        <taxon>Thomasclavelia</taxon>
    </lineage>
</organism>
<reference evidence="2" key="2">
    <citation type="submission" date="2023-01" db="EMBL/GenBank/DDBJ databases">
        <title>Human gut microbiome strain richness.</title>
        <authorList>
            <person name="Chen-Liaw A."/>
        </authorList>
    </citation>
    <scope>NUCLEOTIDE SEQUENCE</scope>
    <source>
        <strain evidence="2">1001217st2_G6_1001217B_191108</strain>
    </source>
</reference>
<feature type="transmembrane region" description="Helical" evidence="1">
    <location>
        <begin position="160"/>
        <end position="179"/>
    </location>
</feature>
<dbReference type="GeneID" id="64195333"/>
<dbReference type="Proteomes" id="UP000261032">
    <property type="component" value="Unassembled WGS sequence"/>
</dbReference>
<evidence type="ECO:0000256" key="1">
    <source>
        <dbReference type="SAM" id="Phobius"/>
    </source>
</evidence>
<dbReference type="RefSeq" id="WP_009300140.1">
    <property type="nucleotide sequence ID" value="NZ_AP031443.1"/>
</dbReference>
<evidence type="ECO:0000313" key="3">
    <source>
        <dbReference type="EMBL" id="RGD86692.1"/>
    </source>
</evidence>
<feature type="transmembrane region" description="Helical" evidence="1">
    <location>
        <begin position="133"/>
        <end position="154"/>
    </location>
</feature>
<evidence type="ECO:0000313" key="4">
    <source>
        <dbReference type="Proteomes" id="UP000261032"/>
    </source>
</evidence>